<gene>
    <name evidence="1" type="ORF">JYK14_03325</name>
</gene>
<protein>
    <submittedName>
        <fullName evidence="1">DNA phosphorothioation-associated putative methyltransferase</fullName>
    </submittedName>
</protein>
<organism evidence="1 2">
    <name type="scientific">Siccirubricoccus soli</name>
    <dbReference type="NCBI Taxonomy" id="2899147"/>
    <lineage>
        <taxon>Bacteria</taxon>
        <taxon>Pseudomonadati</taxon>
        <taxon>Pseudomonadota</taxon>
        <taxon>Alphaproteobacteria</taxon>
        <taxon>Acetobacterales</taxon>
        <taxon>Roseomonadaceae</taxon>
        <taxon>Siccirubricoccus</taxon>
    </lineage>
</organism>
<dbReference type="EMBL" id="JAFIRR010000016">
    <property type="protein sequence ID" value="MCO6415207.1"/>
    <property type="molecule type" value="Genomic_DNA"/>
</dbReference>
<sequence length="452" mass="49977">MRELDGGKRIGNATYMHVSLLGAQVQVVRHLVEDAARIAGVDSGRFTVVRICHDRPEVALLDYPDFLEVPFPALHTSWLVELGAGRVSRRDFPNQGNPPILHRKELMLDDRHPDRARFARLTAELEDMGAFDRSANRIGRRLFWEQSLAELGLRVEDHAVTVRDGGGTAHGRGSSLGAVKRHRTAIARGRLSAPMQALTRWGFIDGSTAVLDYGCGRGDDVRALRAAGVAATGWDPHFAPEEPLEPADVVNLGFVLNVIEDSVERAQTLSRAFALARRVLSVAVMQPGDGRGGGGREYADGVLTRRGTFQRYFGQAELCDYVAGVLCRDPVTVGPGMVFVFRADEEEQAFLAQRQRSVLRPGDALSTEMHARERAKRTRPSLYEKHRELLDAFWSDALELGRLPEPGSLSGGATLQRRSAVHVAPSRRFRSPTERLSWRGWRPVVLKISSST</sequence>
<proteinExistence type="predicted"/>
<dbReference type="RefSeq" id="WP_252951803.1">
    <property type="nucleotide sequence ID" value="NZ_JAFIRR010000016.1"/>
</dbReference>
<dbReference type="Proteomes" id="UP001523392">
    <property type="component" value="Unassembled WGS sequence"/>
</dbReference>
<dbReference type="GO" id="GO:0032259">
    <property type="term" value="P:methylation"/>
    <property type="evidence" value="ECO:0007669"/>
    <property type="project" value="UniProtKB-KW"/>
</dbReference>
<dbReference type="NCBIfam" id="TIGR04096">
    <property type="entry name" value="dnd_rel_methyl"/>
    <property type="match status" value="1"/>
</dbReference>
<dbReference type="InterPro" id="IPR024019">
    <property type="entry name" value="CHP04096"/>
</dbReference>
<evidence type="ECO:0000313" key="1">
    <source>
        <dbReference type="EMBL" id="MCO6415207.1"/>
    </source>
</evidence>
<keyword evidence="2" id="KW-1185">Reference proteome</keyword>
<accession>A0ABT1CZY5</accession>
<evidence type="ECO:0000313" key="2">
    <source>
        <dbReference type="Proteomes" id="UP001523392"/>
    </source>
</evidence>
<comment type="caution">
    <text evidence="1">The sequence shown here is derived from an EMBL/GenBank/DDBJ whole genome shotgun (WGS) entry which is preliminary data.</text>
</comment>
<dbReference type="GO" id="GO:0008168">
    <property type="term" value="F:methyltransferase activity"/>
    <property type="evidence" value="ECO:0007669"/>
    <property type="project" value="UniProtKB-KW"/>
</dbReference>
<name>A0ABT1CZY5_9PROT</name>
<keyword evidence="1" id="KW-0808">Transferase</keyword>
<reference evidence="1 2" key="1">
    <citation type="submission" date="2021-12" db="EMBL/GenBank/DDBJ databases">
        <title>Siccirubricoccus leaddurans sp. nov., a high concentration Zn2+ tolerance bacterium.</title>
        <authorList>
            <person name="Cao Y."/>
        </authorList>
    </citation>
    <scope>NUCLEOTIDE SEQUENCE [LARGE SCALE GENOMIC DNA]</scope>
    <source>
        <strain evidence="1 2">KC 17139</strain>
    </source>
</reference>
<keyword evidence="1" id="KW-0489">Methyltransferase</keyword>